<feature type="compositionally biased region" description="Low complexity" evidence="2">
    <location>
        <begin position="1257"/>
        <end position="1267"/>
    </location>
</feature>
<feature type="compositionally biased region" description="Gly residues" evidence="2">
    <location>
        <begin position="1247"/>
        <end position="1256"/>
    </location>
</feature>
<feature type="domain" description="SLH" evidence="4">
    <location>
        <begin position="1429"/>
        <end position="1492"/>
    </location>
</feature>
<dbReference type="InterPro" id="IPR001119">
    <property type="entry name" value="SLH_dom"/>
</dbReference>
<evidence type="ECO:0000313" key="6">
    <source>
        <dbReference type="Proteomes" id="UP001298753"/>
    </source>
</evidence>
<name>A0AAW4W3B3_9FIRM</name>
<comment type="caution">
    <text evidence="5">The sequence shown here is derived from an EMBL/GenBank/DDBJ whole genome shotgun (WGS) entry which is preliminary data.</text>
</comment>
<dbReference type="InterPro" id="IPR011050">
    <property type="entry name" value="Pectin_lyase_fold/virulence"/>
</dbReference>
<feature type="signal peptide" evidence="3">
    <location>
        <begin position="1"/>
        <end position="25"/>
    </location>
</feature>
<dbReference type="EMBL" id="JAJEPX010000032">
    <property type="protein sequence ID" value="MCC2177411.1"/>
    <property type="molecule type" value="Genomic_DNA"/>
</dbReference>
<dbReference type="SUPFAM" id="SSF51126">
    <property type="entry name" value="Pectin lyase-like"/>
    <property type="match status" value="1"/>
</dbReference>
<dbReference type="Proteomes" id="UP001298753">
    <property type="component" value="Unassembled WGS sequence"/>
</dbReference>
<proteinExistence type="predicted"/>
<keyword evidence="6" id="KW-1185">Reference proteome</keyword>
<dbReference type="PANTHER" id="PTHR43308">
    <property type="entry name" value="OUTER MEMBRANE PROTEIN ALPHA-RELATED"/>
    <property type="match status" value="1"/>
</dbReference>
<protein>
    <submittedName>
        <fullName evidence="5">S-layer homology domain-containing protein</fullName>
    </submittedName>
</protein>
<evidence type="ECO:0000256" key="3">
    <source>
        <dbReference type="SAM" id="SignalP"/>
    </source>
</evidence>
<feature type="domain" description="SLH" evidence="4">
    <location>
        <begin position="1535"/>
        <end position="1590"/>
    </location>
</feature>
<accession>A0AAW4W3B3</accession>
<evidence type="ECO:0000259" key="4">
    <source>
        <dbReference type="PROSITE" id="PS51272"/>
    </source>
</evidence>
<dbReference type="Gene3D" id="3.90.930.1">
    <property type="match status" value="1"/>
</dbReference>
<keyword evidence="3" id="KW-0732">Signal</keyword>
<evidence type="ECO:0000256" key="1">
    <source>
        <dbReference type="ARBA" id="ARBA00022737"/>
    </source>
</evidence>
<keyword evidence="1" id="KW-0677">Repeat</keyword>
<evidence type="ECO:0000256" key="2">
    <source>
        <dbReference type="SAM" id="MobiDB-lite"/>
    </source>
</evidence>
<dbReference type="RefSeq" id="WP_227600970.1">
    <property type="nucleotide sequence ID" value="NZ_JAJEPX010000032.1"/>
</dbReference>
<feature type="chain" id="PRO_5043408663" evidence="3">
    <location>
        <begin position="26"/>
        <end position="1590"/>
    </location>
</feature>
<feature type="compositionally biased region" description="Polar residues" evidence="2">
    <location>
        <begin position="1316"/>
        <end position="1329"/>
    </location>
</feature>
<dbReference type="Pfam" id="PF00395">
    <property type="entry name" value="SLH"/>
    <property type="match status" value="2"/>
</dbReference>
<feature type="region of interest" description="Disordered" evidence="2">
    <location>
        <begin position="1245"/>
        <end position="1329"/>
    </location>
</feature>
<dbReference type="InterPro" id="IPR051465">
    <property type="entry name" value="Cell_Envelope_Struct_Comp"/>
</dbReference>
<reference evidence="5 6" key="1">
    <citation type="submission" date="2021-10" db="EMBL/GenBank/DDBJ databases">
        <title>Anaerobic single-cell dispensing facilitates the cultivation of human gut bacteria.</title>
        <authorList>
            <person name="Afrizal A."/>
        </authorList>
    </citation>
    <scope>NUCLEOTIDE SEQUENCE [LARGE SCALE GENOMIC DNA]</scope>
    <source>
        <strain evidence="5 6">CLA-AA-H270</strain>
    </source>
</reference>
<gene>
    <name evidence="5" type="ORF">LKD22_09795</name>
</gene>
<sequence length="1590" mass="167918">MKKRVLSMFMALALCLTLLPAPAWAAEADAPEGGAAQIGETVYPTLPDAVNAAQDGDTIKLLADYKPAEGSGGEEASGLTITKSVTLNLNGYEMDDFRVAQVDEETDEVLTSGNLTVEDTSAAQNGKVTGTIELMAGKLTINGGTIGDGRDGVSIENGNLIVNGGTIDFLYGSNSGTVTINGGTVKNARFSEGFNITVTGGSGHTGLWNVMEGTWNISGGEFEDVVFQTKSPAENLHITGGTFGTIARKILKIGGNGEEVPAPISGLLADGYAFYQKTDSEEYNQCVKLTDAITSRENVQVKGHTHSFVNGVCTDCDYACLHTNMNGDGSCPDCNTQMVAKVEVGGTVTYSADFKEAMNNAENGTTVTLLADIEWGVTPQDRAAITGDGKIVTLNLNRHTITGGWLDVGNGKSPTSCTLKIIGKGSHESLSGMGGIITVNMKATLDLSKWEGGTISSINISDDSNVEKDNPNAREAAVIVGPKAGTIGKLTFGNNQLDKLKKTKLSGGSFNEIWVADFGPVKLGELLADGYAYQNADGSYVEYGTKLQGASIYNVKVVKCLHPNMKPDAATGVATCEYCGKSGKFVASVDGNLYTADQWKDAFKAWLGDAEDEKANGILKLYTDYKAEAADATWSVGYRPNGNTLDLNGHRMSVQGDGAFKPTNNMHLTVTDGTKLGQITNILLDGSQRGSFTLESGIVCNLKMTGGAVVTLKGGSVDNLDVKNCSENTNLSIQGGSLGKLNIEDWAEDMHVSATGGSLGAYNLPSGKILADVLDHQYYAEGTSLDKQVDTAQRTEKFVINQAPYDFGSTSKAADVPINGSIPFMVDSPSENVGVYDVKWYRRTTSGAVHMTENKVAGVNVNDKLDVFCVITGLDRPGGAMQWQVAVKDYTIKVVPADLSQGAVVFTQTAEEFAGTMGNIRDGKGTFVFTPYGGDVNNASTLTYCFEVSHDGQKLIEGKDYTIESGNTAQYAGDHTLTIQGKGSYTGTATHTWRIEPYKLTRGNYRPPTITKVYDGTTGFDFSKAGRGIFTENVDHRPNGAGTGKNPSLGADGNSISIYLKPDDFEASAVTLDSPDAGDRTASFTIELKTRDGQREPNFAFEDGGSPTIQVTGAAASITKAPAPTGLANGALTVYNGTAKTYEIDIASLLPSPGAGCRYGEIYDSQTIGSETYKTEITEIKLDSSYYDKTADKAKIEKGKLILPIRNVNTTTTGKIGTIKLNVISQNYHQIQDWTIDVSAANQPVSTGGGGGGGSSSGSTVKTGTVTNPDGSVTKTETKKDGTKVETTTAKDGSTFKTTTNPNGSSVTENKAADGSTGTVKTDKNGQTTAETTLSSKAIEDAKRNGEPVKAPVEVKATRDSDTAPTVKIELPRNSGDTKVEIPVSNVKPGTVAVLVHADGTEEIVKNSLPTEDGIQLTVNGGATVKIVDNSKDFADTRNHWAKDAIDFVSARGLVNGMNDSIYAPNNSTTRAQLWTILARQNDADLNGGNTWYEKAQLWSKDKGVSDGANPNGTIDRAQMVTMLWRAAGQPTAGGTANFTDVPADSYYANAVSWAVEGGITTGIGGGRFDPNSTCTRGQIATFLWRTMAE</sequence>
<feature type="compositionally biased region" description="Polar residues" evidence="2">
    <location>
        <begin position="1285"/>
        <end position="1309"/>
    </location>
</feature>
<evidence type="ECO:0000313" key="5">
    <source>
        <dbReference type="EMBL" id="MCC2177411.1"/>
    </source>
</evidence>
<dbReference type="PANTHER" id="PTHR43308:SF5">
    <property type="entry name" value="S-LAYER PROTEIN _ PEPTIDOGLYCAN ENDO-BETA-N-ACETYLGLUCOSAMINIDASE"/>
    <property type="match status" value="1"/>
</dbReference>
<dbReference type="PROSITE" id="PS51272">
    <property type="entry name" value="SLH"/>
    <property type="match status" value="2"/>
</dbReference>
<organism evidence="5 6">
    <name type="scientific">Agathobaculum butyriciproducens</name>
    <dbReference type="NCBI Taxonomy" id="1628085"/>
    <lineage>
        <taxon>Bacteria</taxon>
        <taxon>Bacillati</taxon>
        <taxon>Bacillota</taxon>
        <taxon>Clostridia</taxon>
        <taxon>Eubacteriales</taxon>
        <taxon>Butyricicoccaceae</taxon>
        <taxon>Agathobaculum</taxon>
    </lineage>
</organism>